<dbReference type="AlphaFoldDB" id="A0A833UCJ8"/>
<dbReference type="EMBL" id="WNDP01000048">
    <property type="protein sequence ID" value="KAF1025001.1"/>
    <property type="molecule type" value="Genomic_DNA"/>
</dbReference>
<gene>
    <name evidence="1" type="ORF">GAK29_02169</name>
</gene>
<reference evidence="2" key="1">
    <citation type="journal article" date="2020" name="MBio">
        <title>Horizontal gene transfer to a defensive symbiont with a reduced genome amongst a multipartite beetle microbiome.</title>
        <authorList>
            <person name="Waterworth S.C."/>
            <person name="Florez L.V."/>
            <person name="Rees E.R."/>
            <person name="Hertweck C."/>
            <person name="Kaltenpoth M."/>
            <person name="Kwan J.C."/>
        </authorList>
    </citation>
    <scope>NUCLEOTIDE SEQUENCE [LARGE SCALE GENOMIC DNA]</scope>
</reference>
<proteinExistence type="predicted"/>
<dbReference type="Proteomes" id="UP000490535">
    <property type="component" value="Unassembled WGS sequence"/>
</dbReference>
<sequence length="59" mass="6904">MNKTEALSNLKRYESEINKYQSLSRGLMTRDEMIVIDRKISQLKERSKAIRSMLGVETL</sequence>
<evidence type="ECO:0008006" key="3">
    <source>
        <dbReference type="Google" id="ProtNLM"/>
    </source>
</evidence>
<accession>A0A833UCJ8</accession>
<comment type="caution">
    <text evidence="1">The sequence shown here is derived from an EMBL/GenBank/DDBJ whole genome shotgun (WGS) entry which is preliminary data.</text>
</comment>
<organism evidence="1 2">
    <name type="scientific">Acinetobacter bereziniae</name>
    <name type="common">Acinetobacter genomosp. 10</name>
    <dbReference type="NCBI Taxonomy" id="106648"/>
    <lineage>
        <taxon>Bacteria</taxon>
        <taxon>Pseudomonadati</taxon>
        <taxon>Pseudomonadota</taxon>
        <taxon>Gammaproteobacteria</taxon>
        <taxon>Moraxellales</taxon>
        <taxon>Moraxellaceae</taxon>
        <taxon>Acinetobacter</taxon>
    </lineage>
</organism>
<protein>
    <recommendedName>
        <fullName evidence="3">DUF465 domain-containing protein</fullName>
    </recommendedName>
</protein>
<evidence type="ECO:0000313" key="1">
    <source>
        <dbReference type="EMBL" id="KAF1025001.1"/>
    </source>
</evidence>
<evidence type="ECO:0000313" key="2">
    <source>
        <dbReference type="Proteomes" id="UP000490535"/>
    </source>
</evidence>
<name>A0A833UCJ8_ACIBZ</name>